<dbReference type="OrthoDB" id="1378at2759"/>
<dbReference type="GO" id="GO:0008180">
    <property type="term" value="C:COP9 signalosome"/>
    <property type="evidence" value="ECO:0007669"/>
    <property type="project" value="UniProtKB-UniRule"/>
</dbReference>
<protein>
    <recommendedName>
        <fullName evidence="2">COP9 signalosome complex subunit 6</fullName>
    </recommendedName>
</protein>
<accession>A0A5C3F6F1</accession>
<dbReference type="Pfam" id="PF01398">
    <property type="entry name" value="JAB"/>
    <property type="match status" value="1"/>
</dbReference>
<dbReference type="PANTHER" id="PTHR10540:SF8">
    <property type="entry name" value="COP9 SIGNALOSOME COMPLEX SUBUNIT 6"/>
    <property type="match status" value="1"/>
</dbReference>
<evidence type="ECO:0000313" key="6">
    <source>
        <dbReference type="Proteomes" id="UP000323386"/>
    </source>
</evidence>
<dbReference type="PANTHER" id="PTHR10540">
    <property type="entry name" value="EUKARYOTIC TRANSLATION INITIATION FACTOR 3 SUBUNIT F-RELATED"/>
    <property type="match status" value="1"/>
</dbReference>
<name>A0A5C3F6F1_9BASI</name>
<sequence length="365" mass="39187">MAATASTTGASASGSTSSALRVSPLSPVLLDAQSSSGVASNVSLHPLPILNVSEHLVRTRLQSSSDNVRVYGMLLGTQSGRDIEIQNSFEIQLAAAGGSSLEVDHDFLRSRQAQYKQVFPTLDVLGWYTVGAVPLESDMHIHKQLLVYNETPLLLQLHPTVASFEAADKDGELPINVYESVIEMVGTEATTFFIPTGYRIETGEAERIAVDHTSKAGAESGGSDESSMVASLMAQYNAIAKLQDRIKLVTAYMQQVKEAKVPMDHESLRQIKAVVSNLPATGLDDLNVELLREYNDVLLTNYLTTMTKGVHTMNEPQQLVDKFDLVQSGQAEGEFGPGGGMGPGGRGARSRPHREAGAGIRAVYS</sequence>
<comment type="similarity">
    <text evidence="1 2">Belongs to the peptidase M67A family. CSN6 subfamily.</text>
</comment>
<dbReference type="AlphaFoldDB" id="A0A5C3F6F1"/>
<feature type="region of interest" description="Disordered" evidence="3">
    <location>
        <begin position="331"/>
        <end position="359"/>
    </location>
</feature>
<dbReference type="GO" id="GO:0000338">
    <property type="term" value="P:protein deneddylation"/>
    <property type="evidence" value="ECO:0007669"/>
    <property type="project" value="InterPro"/>
</dbReference>
<reference evidence="5 6" key="1">
    <citation type="submission" date="2018-03" db="EMBL/GenBank/DDBJ databases">
        <authorList>
            <person name="Guldener U."/>
        </authorList>
    </citation>
    <scope>NUCLEOTIDE SEQUENCE [LARGE SCALE GENOMIC DNA]</scope>
    <source>
        <strain evidence="5 6">DAOM196992</strain>
    </source>
</reference>
<dbReference type="GO" id="GO:0005737">
    <property type="term" value="C:cytoplasm"/>
    <property type="evidence" value="ECO:0007669"/>
    <property type="project" value="UniProtKB-SubCell"/>
</dbReference>
<dbReference type="Gene3D" id="3.40.140.10">
    <property type="entry name" value="Cytidine Deaminase, domain 2"/>
    <property type="match status" value="1"/>
</dbReference>
<dbReference type="InterPro" id="IPR033859">
    <property type="entry name" value="MPN_CSN6"/>
</dbReference>
<organism evidence="5 6">
    <name type="scientific">Pseudozyma flocculosa</name>
    <dbReference type="NCBI Taxonomy" id="84751"/>
    <lineage>
        <taxon>Eukaryota</taxon>
        <taxon>Fungi</taxon>
        <taxon>Dikarya</taxon>
        <taxon>Basidiomycota</taxon>
        <taxon>Ustilaginomycotina</taxon>
        <taxon>Ustilaginomycetes</taxon>
        <taxon>Ustilaginales</taxon>
        <taxon>Ustilaginaceae</taxon>
        <taxon>Pseudozyma</taxon>
    </lineage>
</organism>
<evidence type="ECO:0000256" key="1">
    <source>
        <dbReference type="ARBA" id="ARBA00010893"/>
    </source>
</evidence>
<dbReference type="Proteomes" id="UP000323386">
    <property type="component" value="Unassembled WGS sequence"/>
</dbReference>
<evidence type="ECO:0000256" key="3">
    <source>
        <dbReference type="SAM" id="MobiDB-lite"/>
    </source>
</evidence>
<comment type="function">
    <text evidence="2">Component of the COP9 signalosome complex (CSN), a complex involved in various cellular and developmental processes.</text>
</comment>
<dbReference type="PROSITE" id="PS50249">
    <property type="entry name" value="MPN"/>
    <property type="match status" value="1"/>
</dbReference>
<keyword evidence="2" id="KW-0736">Signalosome</keyword>
<feature type="compositionally biased region" description="Gly residues" evidence="3">
    <location>
        <begin position="335"/>
        <end position="347"/>
    </location>
</feature>
<dbReference type="InterPro" id="IPR000555">
    <property type="entry name" value="JAMM/MPN+_dom"/>
</dbReference>
<comment type="subcellular location">
    <subcellularLocation>
        <location evidence="2">Cytoplasm</location>
    </subcellularLocation>
    <subcellularLocation>
        <location evidence="2">Nucleus</location>
    </subcellularLocation>
</comment>
<dbReference type="Pfam" id="PF13012">
    <property type="entry name" value="MitMem_reg"/>
    <property type="match status" value="1"/>
</dbReference>
<feature type="domain" description="MPN" evidence="4">
    <location>
        <begin position="42"/>
        <end position="184"/>
    </location>
</feature>
<dbReference type="InterPro" id="IPR037518">
    <property type="entry name" value="MPN"/>
</dbReference>
<gene>
    <name evidence="5" type="ORF">PSFLO_04856</name>
</gene>
<evidence type="ECO:0000256" key="2">
    <source>
        <dbReference type="RuleBase" id="RU367006"/>
    </source>
</evidence>
<evidence type="ECO:0000259" key="4">
    <source>
        <dbReference type="PROSITE" id="PS50249"/>
    </source>
</evidence>
<keyword evidence="2" id="KW-0963">Cytoplasm</keyword>
<dbReference type="EMBL" id="OOIP01000014">
    <property type="protein sequence ID" value="SPO39375.1"/>
    <property type="molecule type" value="Genomic_DNA"/>
</dbReference>
<dbReference type="InterPro" id="IPR024969">
    <property type="entry name" value="EIF3F/CSN6-like_C"/>
</dbReference>
<keyword evidence="6" id="KW-1185">Reference proteome</keyword>
<dbReference type="SMART" id="SM00232">
    <property type="entry name" value="JAB_MPN"/>
    <property type="match status" value="1"/>
</dbReference>
<proteinExistence type="inferred from homology"/>
<keyword evidence="2" id="KW-0539">Nucleus</keyword>
<dbReference type="GO" id="GO:0008237">
    <property type="term" value="F:metallopeptidase activity"/>
    <property type="evidence" value="ECO:0007669"/>
    <property type="project" value="InterPro"/>
</dbReference>
<dbReference type="CDD" id="cd08063">
    <property type="entry name" value="MPN_CSN6"/>
    <property type="match status" value="1"/>
</dbReference>
<evidence type="ECO:0000313" key="5">
    <source>
        <dbReference type="EMBL" id="SPO39375.1"/>
    </source>
</evidence>